<sequence length="1912" mass="203164">MPPELGIQVVLAGREPKLVRIRAEPATQLGSFLAKAQTALSAPSAHYALANPAGWGLLSGLAPPESPLGTLFGDVLPDTLILHPITFAAGVPLRTTAAAAIADASRLLRLVVLDRPTSNKVVVEVMPEDTPEVVVDLIAALWIPVLNSVTLRLCSHEHGKLSRRRSFKALKVPSETLLYTVWKDDAKSTSIAQVLAASSIEGDDVPVHESLARAPASDSVADAELARLDDPVVFASLVEAFKAAVVTRSYKIRLRKYKNVFLGDAAVDWLVVAGWASSRLSAVAIGEAIRTHAHLFDHVVSAIIPFKDEPQPYRYRTTTVVGESDPTSVSAILASYIPSALAASCVAAHARSASELSRAASLGETLTSRVGLSVYGVVVFCDISGFTPLTERLAQQPHGVESLVRMLNAYFDSLIAIVHKHGGDIITFAGDALLAVWGLTEAGYDAASALALSEGRTAPWIPHQASELVLPLVAGDDPPPGVLPSPSAAPGSSASASAPFLEVSKPHKRELVQRATVAALEICESMNSPTMRPDPAMRLHVAMNAGNLAICQVGGLANQWEYLIVGEPLYSLGPALSAASPDRLVVMPAVWSATKSFMDGTLLDKKAGHVQITGIRKPKKVPKLLPLCQPVLAAGTEVQLRQYVPRVVQRITGTVSLYYRRKHLVAELRRLSIMFIGVPSSLCLEVGSPALASLQALVHMVQTALGVYEGELNKVLLDDKGCVLLVVFGLQPASHQDDPLRALLAALMACELMSTNLGFTPSIGITTGKAFCGVVGSDARREYTVIGDVVNTAARLMASAKGGVIVDEATRTGVLAHIPNMTFMRRPPLKLKGKAEPVTVYSPDFSFSDAPSPALHLPSSLDSAVPLVGRGPELELVHETLHGFLHRASDAVRAASTFHGFSSLAGHAHNRSEDDLLRKSFVILEGAAGLGKTRILAEVLATLTSGELLYAPSLRQASGGTATSSAARRASEAAAARRASTVLGSSSSALLPLLDKAKAFESLARPLFVFTVTGRPLDQRTWFAPFRAMFARLLLGETGLDGADADPRAQVATLTDLFSSEWALIKRLPLLRKLLGIPLSVLPESTHTEKLHGRARIAATVAFLIDILEWFWDTVTHVSGDSPAITPHGPNEHSMHFPVVHPHFAYAAAAAPSDREAGRNARAQVVLLVEDLHCFNSPSRELLWALVQAPRLTGAIFVVATVTNYAPPVPKFYGELLAQPNVVHHRLLPLSVQSVGELAAEQLRATRLGSHFGSARDMPPAVTVSLFEKSGGNPFFVCALASSLALAWDADAAPPAPASEPDGSASRLSAIDSLAAARLLEALPVPGAIESFITERIDRLTPSQGLTLKVAAVVGMEFSLARVLALYPSSGSSLSDDERALINANLDALVHMDFVREATGETSEQAVGEVVATSSPDLMVLFHTEADESSSEPSSLPHQLGIPSENSSRRGSDAGDQAEQVAVSLLLQEQREELEQRLAALPAAGSAQDSTRLQDQAVMYLVTTALNSPRENARVWLEDAISLVSSLMEVDVAAPELYKQRKRQLAALHRKTGLVAVDEVAAIRHLEAWIELMDAPPLPVAIRERPSRGAIMFHIREHEKRLEAAEAESESAVSAQVSVDAEELVSARRGGSRRRGRTSTLNEFVVEEEVSAASVDPSLFEASMETVASSALNVSAEALALAAEEAEPSTRRRTASGQAMSMVIDHLSVHVRYVARALATASAESLRMALISLASETRDKLFVRLDRLHTSVAALCLASLLAESRDALSASPSSSATEASSSSVKGLDGIRAALCDLVELFKHVRELSQRPDDRASPLGEPEARGAALERVSKALRELSGALASGNVDAGKTSFEGVVDGLKDMMASRGPCGAGPIVRRAVLDMLRYLDAGEVESASGSPLVGLVQAAKALR</sequence>
<dbReference type="GO" id="GO:0005737">
    <property type="term" value="C:cytoplasm"/>
    <property type="evidence" value="ECO:0007669"/>
    <property type="project" value="TreeGrafter"/>
</dbReference>
<organism evidence="5 6">
    <name type="scientific">Thecamonas trahens ATCC 50062</name>
    <dbReference type="NCBI Taxonomy" id="461836"/>
    <lineage>
        <taxon>Eukaryota</taxon>
        <taxon>Apusozoa</taxon>
        <taxon>Apusomonadida</taxon>
        <taxon>Apusomonadidae</taxon>
        <taxon>Thecamonas</taxon>
    </lineage>
</organism>
<dbReference type="eggNOG" id="ENOG502QPPT">
    <property type="taxonomic scope" value="Eukaryota"/>
</dbReference>
<dbReference type="InterPro" id="IPR036390">
    <property type="entry name" value="WH_DNA-bd_sf"/>
</dbReference>
<evidence type="ECO:0000256" key="2">
    <source>
        <dbReference type="ARBA" id="ARBA00022840"/>
    </source>
</evidence>
<dbReference type="GO" id="GO:0009190">
    <property type="term" value="P:cyclic nucleotide biosynthetic process"/>
    <property type="evidence" value="ECO:0007669"/>
    <property type="project" value="InterPro"/>
</dbReference>
<evidence type="ECO:0000256" key="3">
    <source>
        <dbReference type="SAM" id="MobiDB-lite"/>
    </source>
</evidence>
<feature type="region of interest" description="Disordered" evidence="3">
    <location>
        <begin position="1425"/>
        <end position="1455"/>
    </location>
</feature>
<dbReference type="SMART" id="SM00044">
    <property type="entry name" value="CYCc"/>
    <property type="match status" value="1"/>
</dbReference>
<dbReference type="GO" id="GO:0035556">
    <property type="term" value="P:intracellular signal transduction"/>
    <property type="evidence" value="ECO:0007669"/>
    <property type="project" value="InterPro"/>
</dbReference>
<keyword evidence="6" id="KW-1185">Reference proteome</keyword>
<reference evidence="5 6" key="1">
    <citation type="submission" date="2010-05" db="EMBL/GenBank/DDBJ databases">
        <title>The Genome Sequence of Thecamonas trahens ATCC 50062.</title>
        <authorList>
            <consortium name="The Broad Institute Genome Sequencing Platform"/>
            <person name="Russ C."/>
            <person name="Cuomo C."/>
            <person name="Shea T."/>
            <person name="Young S.K."/>
            <person name="Zeng Q."/>
            <person name="Koehrsen M."/>
            <person name="Haas B."/>
            <person name="Borodovsky M."/>
            <person name="Guigo R."/>
            <person name="Alvarado L."/>
            <person name="Berlin A."/>
            <person name="Bochicchio J."/>
            <person name="Borenstein D."/>
            <person name="Chapman S."/>
            <person name="Chen Z."/>
            <person name="Freedman E."/>
            <person name="Gellesch M."/>
            <person name="Goldberg J."/>
            <person name="Griggs A."/>
            <person name="Gujja S."/>
            <person name="Heilman E."/>
            <person name="Heiman D."/>
            <person name="Hepburn T."/>
            <person name="Howarth C."/>
            <person name="Jen D."/>
            <person name="Larson L."/>
            <person name="Mehta T."/>
            <person name="Park D."/>
            <person name="Pearson M."/>
            <person name="Roberts A."/>
            <person name="Saif S."/>
            <person name="Shenoy N."/>
            <person name="Sisk P."/>
            <person name="Stolte C."/>
            <person name="Sykes S."/>
            <person name="Thomson T."/>
            <person name="Walk T."/>
            <person name="White J."/>
            <person name="Yandava C."/>
            <person name="Burger G."/>
            <person name="Gray M.W."/>
            <person name="Holland P.W.H."/>
            <person name="King N."/>
            <person name="Lang F.B.F."/>
            <person name="Roger A.J."/>
            <person name="Ruiz-Trillo I."/>
            <person name="Lander E."/>
            <person name="Nusbaum C."/>
        </authorList>
    </citation>
    <scope>NUCLEOTIDE SEQUENCE [LARGE SCALE GENOMIC DNA]</scope>
    <source>
        <strain evidence="5 6">ATCC 50062</strain>
    </source>
</reference>
<dbReference type="Gene3D" id="3.30.70.1230">
    <property type="entry name" value="Nucleotide cyclase"/>
    <property type="match status" value="2"/>
</dbReference>
<name>A0A0L0DDX6_THETB</name>
<dbReference type="CDD" id="cd04371">
    <property type="entry name" value="DEP"/>
    <property type="match status" value="1"/>
</dbReference>
<dbReference type="InterPro" id="IPR036388">
    <property type="entry name" value="WH-like_DNA-bd_sf"/>
</dbReference>
<feature type="domain" description="Guanylate cyclase" evidence="4">
    <location>
        <begin position="377"/>
        <end position="439"/>
    </location>
</feature>
<dbReference type="SUPFAM" id="SSF46785">
    <property type="entry name" value="Winged helix' DNA-binding domain"/>
    <property type="match status" value="1"/>
</dbReference>
<dbReference type="EMBL" id="GL349435">
    <property type="protein sequence ID" value="KNC50537.1"/>
    <property type="molecule type" value="Genomic_DNA"/>
</dbReference>
<evidence type="ECO:0000313" key="6">
    <source>
        <dbReference type="Proteomes" id="UP000054408"/>
    </source>
</evidence>
<gene>
    <name evidence="5" type="ORF">AMSG_00699</name>
</gene>
<dbReference type="PROSITE" id="PS50125">
    <property type="entry name" value="GUANYLATE_CYCLASE_2"/>
    <property type="match status" value="2"/>
</dbReference>
<dbReference type="InterPro" id="IPR000591">
    <property type="entry name" value="DEP_dom"/>
</dbReference>
<dbReference type="GeneID" id="25560491"/>
<dbReference type="SMART" id="SM00049">
    <property type="entry name" value="DEP"/>
    <property type="match status" value="1"/>
</dbReference>
<evidence type="ECO:0000313" key="5">
    <source>
        <dbReference type="EMBL" id="KNC50537.1"/>
    </source>
</evidence>
<dbReference type="OrthoDB" id="194468at2759"/>
<dbReference type="CDD" id="cd07302">
    <property type="entry name" value="CHD"/>
    <property type="match status" value="2"/>
</dbReference>
<evidence type="ECO:0000256" key="1">
    <source>
        <dbReference type="ARBA" id="ARBA00022741"/>
    </source>
</evidence>
<dbReference type="SUPFAM" id="SSF55073">
    <property type="entry name" value="Nucleotide cyclase"/>
    <property type="match status" value="2"/>
</dbReference>
<dbReference type="PANTHER" id="PTHR16305:SF28">
    <property type="entry name" value="GUANYLATE CYCLASE DOMAIN-CONTAINING PROTEIN"/>
    <property type="match status" value="1"/>
</dbReference>
<feature type="domain" description="Guanylate cyclase" evidence="4">
    <location>
        <begin position="672"/>
        <end position="797"/>
    </location>
</feature>
<dbReference type="GO" id="GO:0004016">
    <property type="term" value="F:adenylate cyclase activity"/>
    <property type="evidence" value="ECO:0007669"/>
    <property type="project" value="TreeGrafter"/>
</dbReference>
<dbReference type="GO" id="GO:0005524">
    <property type="term" value="F:ATP binding"/>
    <property type="evidence" value="ECO:0007669"/>
    <property type="project" value="UniProtKB-KW"/>
</dbReference>
<dbReference type="Pfam" id="PF00610">
    <property type="entry name" value="DEP"/>
    <property type="match status" value="1"/>
</dbReference>
<dbReference type="InterPro" id="IPR029787">
    <property type="entry name" value="Nucleotide_cyclase"/>
</dbReference>
<dbReference type="Gene3D" id="1.10.10.10">
    <property type="entry name" value="Winged helix-like DNA-binding domain superfamily/Winged helix DNA-binding domain"/>
    <property type="match status" value="1"/>
</dbReference>
<dbReference type="STRING" id="461836.A0A0L0DDX6"/>
<dbReference type="PANTHER" id="PTHR16305">
    <property type="entry name" value="TESTICULAR SOLUBLE ADENYLYL CYCLASE"/>
    <property type="match status" value="1"/>
</dbReference>
<dbReference type="RefSeq" id="XP_013762429.1">
    <property type="nucleotide sequence ID" value="XM_013906975.1"/>
</dbReference>
<dbReference type="InterPro" id="IPR001054">
    <property type="entry name" value="A/G_cyclase"/>
</dbReference>
<evidence type="ECO:0000259" key="4">
    <source>
        <dbReference type="PROSITE" id="PS50125"/>
    </source>
</evidence>
<keyword evidence="2" id="KW-0067">ATP-binding</keyword>
<accession>A0A0L0DDX6</accession>
<dbReference type="Proteomes" id="UP000054408">
    <property type="component" value="Unassembled WGS sequence"/>
</dbReference>
<protein>
    <recommendedName>
        <fullName evidence="4">Guanylate cyclase domain-containing protein</fullName>
    </recommendedName>
</protein>
<proteinExistence type="predicted"/>
<dbReference type="Pfam" id="PF00211">
    <property type="entry name" value="Guanylate_cyc"/>
    <property type="match status" value="1"/>
</dbReference>
<keyword evidence="1" id="KW-0547">Nucleotide-binding</keyword>